<gene>
    <name evidence="4" type="ORF">K466DRAFT_653539</name>
</gene>
<organism evidence="4 5">
    <name type="scientific">Polyporus arcularius HHB13444</name>
    <dbReference type="NCBI Taxonomy" id="1314778"/>
    <lineage>
        <taxon>Eukaryota</taxon>
        <taxon>Fungi</taxon>
        <taxon>Dikarya</taxon>
        <taxon>Basidiomycota</taxon>
        <taxon>Agaricomycotina</taxon>
        <taxon>Agaricomycetes</taxon>
        <taxon>Polyporales</taxon>
        <taxon>Polyporaceae</taxon>
        <taxon>Polyporus</taxon>
    </lineage>
</organism>
<sequence length="336" mass="37871">MDLWPTAPPAKTALGHYRQLSPLSGVYVSPLCLGAMSIGDKWAAYGMGAMDKESSFALLDAYYDAGGNFIDTANCYQDETSEEFIGEWMDQRGIRDQMVIATKKVHYAGNSVKAMTLSLEASLKKLRTHYVDILYVHWWNWDTSIEEIMNGLNNLVAAGKVLYLGISDCPAWIIPKANLYARMTGKTPFSIYQGTWSVMQRDVERDIIPMCRAEGRTVWQDWERNENERKMTKELEKIAEQVGAKNIQAVAIAYVMQKAPYVFPLIGGRKPEQLYANLEALNVTLTEEHIHHIDSVLPFNYGFPYSIIGDGSEPIQLASNAAKIVKWPRAQAIRPH</sequence>
<evidence type="ECO:0000256" key="2">
    <source>
        <dbReference type="ARBA" id="ARBA00038157"/>
    </source>
</evidence>
<dbReference type="PANTHER" id="PTHR43364:SF7">
    <property type="entry name" value="NADP-DEPENDENT OXIDOREDUCTASE DOMAIN-CONTAINING PROTEIN-RELATED"/>
    <property type="match status" value="1"/>
</dbReference>
<dbReference type="InterPro" id="IPR023210">
    <property type="entry name" value="NADP_OxRdtase_dom"/>
</dbReference>
<feature type="domain" description="NADP-dependent oxidoreductase" evidence="3">
    <location>
        <begin position="30"/>
        <end position="296"/>
    </location>
</feature>
<dbReference type="InParanoid" id="A0A5C3PDP9"/>
<keyword evidence="1" id="KW-0521">NADP</keyword>
<dbReference type="InterPro" id="IPR036812">
    <property type="entry name" value="NAD(P)_OxRdtase_dom_sf"/>
</dbReference>
<dbReference type="AlphaFoldDB" id="A0A5C3PDP9"/>
<keyword evidence="5" id="KW-1185">Reference proteome</keyword>
<dbReference type="InterPro" id="IPR050523">
    <property type="entry name" value="AKR_Detox_Biosynth"/>
</dbReference>
<reference evidence="4 5" key="1">
    <citation type="journal article" date="2019" name="Nat. Ecol. Evol.">
        <title>Megaphylogeny resolves global patterns of mushroom evolution.</title>
        <authorList>
            <person name="Varga T."/>
            <person name="Krizsan K."/>
            <person name="Foldi C."/>
            <person name="Dima B."/>
            <person name="Sanchez-Garcia M."/>
            <person name="Sanchez-Ramirez S."/>
            <person name="Szollosi G.J."/>
            <person name="Szarkandi J.G."/>
            <person name="Papp V."/>
            <person name="Albert L."/>
            <person name="Andreopoulos W."/>
            <person name="Angelini C."/>
            <person name="Antonin V."/>
            <person name="Barry K.W."/>
            <person name="Bougher N.L."/>
            <person name="Buchanan P."/>
            <person name="Buyck B."/>
            <person name="Bense V."/>
            <person name="Catcheside P."/>
            <person name="Chovatia M."/>
            <person name="Cooper J."/>
            <person name="Damon W."/>
            <person name="Desjardin D."/>
            <person name="Finy P."/>
            <person name="Geml J."/>
            <person name="Haridas S."/>
            <person name="Hughes K."/>
            <person name="Justo A."/>
            <person name="Karasinski D."/>
            <person name="Kautmanova I."/>
            <person name="Kiss B."/>
            <person name="Kocsube S."/>
            <person name="Kotiranta H."/>
            <person name="LaButti K.M."/>
            <person name="Lechner B.E."/>
            <person name="Liimatainen K."/>
            <person name="Lipzen A."/>
            <person name="Lukacs Z."/>
            <person name="Mihaltcheva S."/>
            <person name="Morgado L.N."/>
            <person name="Niskanen T."/>
            <person name="Noordeloos M.E."/>
            <person name="Ohm R.A."/>
            <person name="Ortiz-Santana B."/>
            <person name="Ovrebo C."/>
            <person name="Racz N."/>
            <person name="Riley R."/>
            <person name="Savchenko A."/>
            <person name="Shiryaev A."/>
            <person name="Soop K."/>
            <person name="Spirin V."/>
            <person name="Szebenyi C."/>
            <person name="Tomsovsky M."/>
            <person name="Tulloss R.E."/>
            <person name="Uehling J."/>
            <person name="Grigoriev I.V."/>
            <person name="Vagvolgyi C."/>
            <person name="Papp T."/>
            <person name="Martin F.M."/>
            <person name="Miettinen O."/>
            <person name="Hibbett D.S."/>
            <person name="Nagy L.G."/>
        </authorList>
    </citation>
    <scope>NUCLEOTIDE SEQUENCE [LARGE SCALE GENOMIC DNA]</scope>
    <source>
        <strain evidence="4 5">HHB13444</strain>
    </source>
</reference>
<dbReference type="STRING" id="1314778.A0A5C3PDP9"/>
<evidence type="ECO:0000313" key="5">
    <source>
        <dbReference type="Proteomes" id="UP000308197"/>
    </source>
</evidence>
<evidence type="ECO:0000259" key="3">
    <source>
        <dbReference type="Pfam" id="PF00248"/>
    </source>
</evidence>
<dbReference type="SUPFAM" id="SSF51430">
    <property type="entry name" value="NAD(P)-linked oxidoreductase"/>
    <property type="match status" value="1"/>
</dbReference>
<name>A0A5C3PDP9_9APHY</name>
<comment type="similarity">
    <text evidence="2">Belongs to the aldo/keto reductase family. Aldo/keto reductase 2 subfamily.</text>
</comment>
<dbReference type="PANTHER" id="PTHR43364">
    <property type="entry name" value="NADH-SPECIFIC METHYLGLYOXAL REDUCTASE-RELATED"/>
    <property type="match status" value="1"/>
</dbReference>
<dbReference type="Pfam" id="PF00248">
    <property type="entry name" value="Aldo_ket_red"/>
    <property type="match status" value="1"/>
</dbReference>
<dbReference type="Proteomes" id="UP000308197">
    <property type="component" value="Unassembled WGS sequence"/>
</dbReference>
<protein>
    <submittedName>
        <fullName evidence="4">Aldo/keto reductase</fullName>
    </submittedName>
</protein>
<accession>A0A5C3PDP9</accession>
<evidence type="ECO:0000256" key="1">
    <source>
        <dbReference type="ARBA" id="ARBA00022857"/>
    </source>
</evidence>
<dbReference type="Gene3D" id="3.20.20.100">
    <property type="entry name" value="NADP-dependent oxidoreductase domain"/>
    <property type="match status" value="1"/>
</dbReference>
<evidence type="ECO:0000313" key="4">
    <source>
        <dbReference type="EMBL" id="TFK86718.1"/>
    </source>
</evidence>
<proteinExistence type="inferred from homology"/>
<dbReference type="EMBL" id="ML211186">
    <property type="protein sequence ID" value="TFK86718.1"/>
    <property type="molecule type" value="Genomic_DNA"/>
</dbReference>